<dbReference type="InterPro" id="IPR044742">
    <property type="entry name" value="DEAD/DEAH_RhlB"/>
</dbReference>
<feature type="compositionally biased region" description="Basic and acidic residues" evidence="7">
    <location>
        <begin position="303"/>
        <end position="312"/>
    </location>
</feature>
<feature type="compositionally biased region" description="Acidic residues" evidence="7">
    <location>
        <begin position="289"/>
        <end position="301"/>
    </location>
</feature>
<dbReference type="GO" id="GO:0003724">
    <property type="term" value="F:RNA helicase activity"/>
    <property type="evidence" value="ECO:0007669"/>
    <property type="project" value="UniProtKB-EC"/>
</dbReference>
<dbReference type="CDD" id="cd00268">
    <property type="entry name" value="DEADc"/>
    <property type="match status" value="1"/>
</dbReference>
<evidence type="ECO:0000313" key="10">
    <source>
        <dbReference type="EMBL" id="CAI9092836.1"/>
    </source>
</evidence>
<dbReference type="PANTHER" id="PTHR24031">
    <property type="entry name" value="RNA HELICASE"/>
    <property type="match status" value="1"/>
</dbReference>
<dbReference type="CDD" id="cd18787">
    <property type="entry name" value="SF2_C_DEAD"/>
    <property type="match status" value="1"/>
</dbReference>
<evidence type="ECO:0000256" key="3">
    <source>
        <dbReference type="ARBA" id="ARBA00022806"/>
    </source>
</evidence>
<keyword evidence="5 6" id="KW-0694">RNA-binding</keyword>
<dbReference type="SMART" id="SM00487">
    <property type="entry name" value="DEXDc"/>
    <property type="match status" value="1"/>
</dbReference>
<keyword evidence="4 6" id="KW-0067">ATP-binding</keyword>
<evidence type="ECO:0000256" key="5">
    <source>
        <dbReference type="ARBA" id="ARBA00022884"/>
    </source>
</evidence>
<comment type="domain">
    <text evidence="6">The Q motif is unique to and characteristic of the DEAD box family of RNA helicases and controls ATP binding and hydrolysis.</text>
</comment>
<proteinExistence type="inferred from homology"/>
<comment type="catalytic activity">
    <reaction evidence="6">
        <text>ATP + H2O = ADP + phosphate + H(+)</text>
        <dbReference type="Rhea" id="RHEA:13065"/>
        <dbReference type="ChEBI" id="CHEBI:15377"/>
        <dbReference type="ChEBI" id="CHEBI:15378"/>
        <dbReference type="ChEBI" id="CHEBI:30616"/>
        <dbReference type="ChEBI" id="CHEBI:43474"/>
        <dbReference type="ChEBI" id="CHEBI:456216"/>
        <dbReference type="EC" id="3.6.4.13"/>
    </reaction>
</comment>
<name>A0AAV1CBD8_OLDCO</name>
<dbReference type="Pfam" id="PF00270">
    <property type="entry name" value="DEAD"/>
    <property type="match status" value="1"/>
</dbReference>
<dbReference type="GO" id="GO:0005524">
    <property type="term" value="F:ATP binding"/>
    <property type="evidence" value="ECO:0007669"/>
    <property type="project" value="UniProtKB-UniRule"/>
</dbReference>
<keyword evidence="3 6" id="KW-0347">Helicase</keyword>
<protein>
    <recommendedName>
        <fullName evidence="6">ATP-dependent RNA helicase</fullName>
        <ecNumber evidence="6">3.6.4.13</ecNumber>
    </recommendedName>
</protein>
<dbReference type="InterPro" id="IPR001650">
    <property type="entry name" value="Helicase_C-like"/>
</dbReference>
<dbReference type="Pfam" id="PF00271">
    <property type="entry name" value="Helicase_C"/>
    <property type="match status" value="1"/>
</dbReference>
<evidence type="ECO:0000256" key="7">
    <source>
        <dbReference type="SAM" id="MobiDB-lite"/>
    </source>
</evidence>
<dbReference type="EC" id="3.6.4.13" evidence="6"/>
<feature type="domain" description="Helicase ATP-binding" evidence="8">
    <location>
        <begin position="108"/>
        <end position="267"/>
    </location>
</feature>
<evidence type="ECO:0000259" key="8">
    <source>
        <dbReference type="PROSITE" id="PS51192"/>
    </source>
</evidence>
<evidence type="ECO:0000256" key="2">
    <source>
        <dbReference type="ARBA" id="ARBA00022801"/>
    </source>
</evidence>
<dbReference type="PROSITE" id="PS51194">
    <property type="entry name" value="HELICASE_CTER"/>
    <property type="match status" value="1"/>
</dbReference>
<evidence type="ECO:0000313" key="11">
    <source>
        <dbReference type="Proteomes" id="UP001161247"/>
    </source>
</evidence>
<dbReference type="SMART" id="SM00490">
    <property type="entry name" value="HELICc"/>
    <property type="match status" value="1"/>
</dbReference>
<evidence type="ECO:0000256" key="6">
    <source>
        <dbReference type="RuleBase" id="RU365068"/>
    </source>
</evidence>
<dbReference type="InterPro" id="IPR014001">
    <property type="entry name" value="Helicase_ATP-bd"/>
</dbReference>
<accession>A0AAV1CBD8</accession>
<keyword evidence="11" id="KW-1185">Reference proteome</keyword>
<dbReference type="InterPro" id="IPR011545">
    <property type="entry name" value="DEAD/DEAH_box_helicase_dom"/>
</dbReference>
<dbReference type="GO" id="GO:0016787">
    <property type="term" value="F:hydrolase activity"/>
    <property type="evidence" value="ECO:0007669"/>
    <property type="project" value="UniProtKB-KW"/>
</dbReference>
<gene>
    <name evidence="10" type="ORF">OLC1_LOCUS4405</name>
</gene>
<comment type="function">
    <text evidence="6">RNA helicase.</text>
</comment>
<dbReference type="AlphaFoldDB" id="A0AAV1CBD8"/>
<dbReference type="GO" id="GO:0003723">
    <property type="term" value="F:RNA binding"/>
    <property type="evidence" value="ECO:0007669"/>
    <property type="project" value="UniProtKB-UniRule"/>
</dbReference>
<evidence type="ECO:0000256" key="1">
    <source>
        <dbReference type="ARBA" id="ARBA00022741"/>
    </source>
</evidence>
<comment type="similarity">
    <text evidence="6">Belongs to the DEAD box helicase family.</text>
</comment>
<keyword evidence="2 6" id="KW-0378">Hydrolase</keyword>
<evidence type="ECO:0000256" key="4">
    <source>
        <dbReference type="ARBA" id="ARBA00022840"/>
    </source>
</evidence>
<organism evidence="10 11">
    <name type="scientific">Oldenlandia corymbosa var. corymbosa</name>
    <dbReference type="NCBI Taxonomy" id="529605"/>
    <lineage>
        <taxon>Eukaryota</taxon>
        <taxon>Viridiplantae</taxon>
        <taxon>Streptophyta</taxon>
        <taxon>Embryophyta</taxon>
        <taxon>Tracheophyta</taxon>
        <taxon>Spermatophyta</taxon>
        <taxon>Magnoliopsida</taxon>
        <taxon>eudicotyledons</taxon>
        <taxon>Gunneridae</taxon>
        <taxon>Pentapetalae</taxon>
        <taxon>asterids</taxon>
        <taxon>lamiids</taxon>
        <taxon>Gentianales</taxon>
        <taxon>Rubiaceae</taxon>
        <taxon>Rubioideae</taxon>
        <taxon>Spermacoceae</taxon>
        <taxon>Hedyotis-Oldenlandia complex</taxon>
        <taxon>Oldenlandia</taxon>
    </lineage>
</organism>
<evidence type="ECO:0000259" key="9">
    <source>
        <dbReference type="PROSITE" id="PS51194"/>
    </source>
</evidence>
<feature type="region of interest" description="Disordered" evidence="7">
    <location>
        <begin position="527"/>
        <end position="560"/>
    </location>
</feature>
<dbReference type="Gene3D" id="3.40.50.300">
    <property type="entry name" value="P-loop containing nucleotide triphosphate hydrolases"/>
    <property type="match status" value="2"/>
</dbReference>
<feature type="domain" description="Helicase C-terminal" evidence="9">
    <location>
        <begin position="361"/>
        <end position="511"/>
    </location>
</feature>
<keyword evidence="1 6" id="KW-0547">Nucleotide-binding</keyword>
<feature type="region of interest" description="Disordered" evidence="7">
    <location>
        <begin position="288"/>
        <end position="312"/>
    </location>
</feature>
<dbReference type="Proteomes" id="UP001161247">
    <property type="component" value="Chromosome 2"/>
</dbReference>
<sequence length="560" mass="61876">MLLRRSMANLMFSRICRLSDAGPNCFWPLRHPSLVVCALSCSKWSSKIRAFGTAATATVVEADDSKVKDTFFAAENVTWASLGVSNLVAGALSKIGLQRPSLVQAACIPSIFSGADTIVAAETGSGKTHGYLVPLIDMLCKASENSKEISSKRGPGKHRHLSLVLCPNVILCEQVVRMANCLLKENGEPLLSVAVVSGRQGWPVLEPHIVVSTPDPLLRHLDAIDAEKERHSNFIRGVEYIVFDEADLLFCGSFQNQVTRIINMLGFDEKQPPRMKGLKLENRIADMESSGEDNEDMETDAFSENKDNKNDARRVKKTYNRKASWVAGNYFHRPNPRLEQNWIEVTVDSQADALISAVNYGINCALAPSSPVSRTMIFSNTVVAVEAVADILTGAGIECFRYHSDIPLDERSKNVFDFQQNGGVFVCTDAAAHGLDIPNVSHVIQAEFSKSAVDFLHRVGRTARAGQPGLVTNMYKEVNLDLVTAIRQAERLGEPVVILPWHCSLTERQAQPEENVVIRKRNFRNIIHNKSPVPKGSPPREATAPKSYLKNKLKNKRYQT</sequence>
<dbReference type="EMBL" id="OX459119">
    <property type="protein sequence ID" value="CAI9092836.1"/>
    <property type="molecule type" value="Genomic_DNA"/>
</dbReference>
<dbReference type="PROSITE" id="PS51192">
    <property type="entry name" value="HELICASE_ATP_BIND_1"/>
    <property type="match status" value="1"/>
</dbReference>
<reference evidence="10" key="1">
    <citation type="submission" date="2023-03" db="EMBL/GenBank/DDBJ databases">
        <authorList>
            <person name="Julca I."/>
        </authorList>
    </citation>
    <scope>NUCLEOTIDE SEQUENCE</scope>
</reference>
<feature type="compositionally biased region" description="Basic residues" evidence="7">
    <location>
        <begin position="549"/>
        <end position="560"/>
    </location>
</feature>
<dbReference type="SUPFAM" id="SSF52540">
    <property type="entry name" value="P-loop containing nucleoside triphosphate hydrolases"/>
    <property type="match status" value="1"/>
</dbReference>
<dbReference type="InterPro" id="IPR027417">
    <property type="entry name" value="P-loop_NTPase"/>
</dbReference>